<keyword evidence="3" id="KW-1185">Reference proteome</keyword>
<dbReference type="Proteomes" id="UP000289372">
    <property type="component" value="Unassembled WGS sequence"/>
</dbReference>
<dbReference type="EMBL" id="JZUY01000028">
    <property type="protein sequence ID" value="KLC10686.1"/>
    <property type="molecule type" value="Genomic_DNA"/>
</dbReference>
<reference evidence="1 3" key="1">
    <citation type="submission" date="2015-02" db="EMBL/GenBank/DDBJ databases">
        <title>Whole genome sequencing of multiple isolates of three species of pepper and tomato-infecting xanthomonads reveals genetic diversity in field strains and pinpoints effectors responsible for host specificity.</title>
        <authorList>
            <person name="Schwartz A."/>
            <person name="Dahlbeck D."/>
            <person name="Staskawicz B."/>
            <person name="Bart R."/>
            <person name="Potnis N."/>
            <person name="Minsavage G."/>
            <person name="Timilsina S."/>
            <person name="Goss E."/>
            <person name="Jones J."/>
            <person name="Vallad G."/>
            <person name="Barak J."/>
            <person name="Miller S."/>
            <person name="Ritchie D."/>
            <person name="Martins J.Jr."/>
            <person name="Patane J.S."/>
            <person name="Setubal J.C."/>
        </authorList>
    </citation>
    <scope>NUCLEOTIDE SEQUENCE [LARGE SCALE GENOMIC DNA]</scope>
    <source>
        <strain evidence="1 3">Xp3-15</strain>
    </source>
</reference>
<name>A0AAQ0YLP1_XANPE</name>
<reference evidence="2 4" key="2">
    <citation type="submission" date="2018-02" db="EMBL/GenBank/DDBJ databases">
        <title>Characterization of Xanthomonas diversity in transplant houses and field plants.</title>
        <authorList>
            <person name="Abrahamian P."/>
            <person name="Timilsina S."/>
            <person name="Minsavage G.V."/>
            <person name="Goss E.M."/>
            <person name="Jones J.B."/>
            <person name="Vallad G.E."/>
        </authorList>
    </citation>
    <scope>NUCLEOTIDE SEQUENCE [LARGE SCALE GENOMIC DNA]</scope>
    <source>
        <strain evidence="2 4">GEV2132</strain>
    </source>
</reference>
<protein>
    <submittedName>
        <fullName evidence="2">Uncharacterized protein</fullName>
    </submittedName>
</protein>
<dbReference type="AlphaFoldDB" id="A0AAQ0YLP1"/>
<evidence type="ECO:0000313" key="2">
    <source>
        <dbReference type="EMBL" id="RXD51768.1"/>
    </source>
</evidence>
<dbReference type="Proteomes" id="UP000035369">
    <property type="component" value="Unassembled WGS sequence"/>
</dbReference>
<evidence type="ECO:0000313" key="1">
    <source>
        <dbReference type="EMBL" id="KLC10686.1"/>
    </source>
</evidence>
<evidence type="ECO:0000313" key="3">
    <source>
        <dbReference type="Proteomes" id="UP000035369"/>
    </source>
</evidence>
<gene>
    <name evidence="2" type="ORF">DB769_16115</name>
    <name evidence="1" type="ORF">XP315_00830</name>
</gene>
<accession>A0AAQ0YLP1</accession>
<comment type="caution">
    <text evidence="2">The sequence shown here is derived from an EMBL/GenBank/DDBJ whole genome shotgun (WGS) entry which is preliminary data.</text>
</comment>
<evidence type="ECO:0000313" key="4">
    <source>
        <dbReference type="Proteomes" id="UP000289372"/>
    </source>
</evidence>
<proteinExistence type="predicted"/>
<dbReference type="EMBL" id="PUUL01000096">
    <property type="protein sequence ID" value="RXD51768.1"/>
    <property type="molecule type" value="Genomic_DNA"/>
</dbReference>
<dbReference type="KEGG" id="xpe:BJD13_07595"/>
<sequence>MIGAVQLQHAAQAALGCMNSAVSAPDARRTRFQGHLRGAVAGRTPSAGAGMRANTHAQGACVVRWQRLNIPRALPITF</sequence>
<organism evidence="2 4">
    <name type="scientific">Xanthomonas perforans</name>
    <dbReference type="NCBI Taxonomy" id="442694"/>
    <lineage>
        <taxon>Bacteria</taxon>
        <taxon>Pseudomonadati</taxon>
        <taxon>Pseudomonadota</taxon>
        <taxon>Gammaproteobacteria</taxon>
        <taxon>Lysobacterales</taxon>
        <taxon>Lysobacteraceae</taxon>
        <taxon>Xanthomonas</taxon>
    </lineage>
</organism>